<dbReference type="InterPro" id="IPR036318">
    <property type="entry name" value="FAD-bd_PCMH-like_sf"/>
</dbReference>
<feature type="domain" description="FAD-binding PCMH-type" evidence="9">
    <location>
        <begin position="74"/>
        <end position="246"/>
    </location>
</feature>
<evidence type="ECO:0000256" key="1">
    <source>
        <dbReference type="ARBA" id="ARBA00004167"/>
    </source>
</evidence>
<evidence type="ECO:0000313" key="10">
    <source>
        <dbReference type="EMBL" id="PZR06877.1"/>
    </source>
</evidence>
<name>A0A2W5SYN8_9CORY</name>
<dbReference type="InterPro" id="IPR016169">
    <property type="entry name" value="FAD-bd_PCMH_sub2"/>
</dbReference>
<evidence type="ECO:0000313" key="11">
    <source>
        <dbReference type="Proteomes" id="UP000249432"/>
    </source>
</evidence>
<keyword evidence="8" id="KW-0472">Membrane</keyword>
<dbReference type="PANTHER" id="PTHR10801:SF0">
    <property type="entry name" value="DELTA(24)-STEROL REDUCTASE"/>
    <property type="match status" value="1"/>
</dbReference>
<evidence type="ECO:0000256" key="6">
    <source>
        <dbReference type="ARBA" id="ARBA00022989"/>
    </source>
</evidence>
<dbReference type="GO" id="GO:0016020">
    <property type="term" value="C:membrane"/>
    <property type="evidence" value="ECO:0007669"/>
    <property type="project" value="UniProtKB-SubCell"/>
</dbReference>
<dbReference type="Pfam" id="PF01565">
    <property type="entry name" value="FAD_binding_4"/>
    <property type="match status" value="1"/>
</dbReference>
<dbReference type="GO" id="GO:0050614">
    <property type="term" value="F:Delta24-sterol reductase activity"/>
    <property type="evidence" value="ECO:0007669"/>
    <property type="project" value="UniProtKB-EC"/>
</dbReference>
<gene>
    <name evidence="10" type="ORF">DI525_01025</name>
</gene>
<keyword evidence="7" id="KW-0560">Oxidoreductase</keyword>
<evidence type="ECO:0000256" key="8">
    <source>
        <dbReference type="ARBA" id="ARBA00023136"/>
    </source>
</evidence>
<evidence type="ECO:0000256" key="4">
    <source>
        <dbReference type="ARBA" id="ARBA00022692"/>
    </source>
</evidence>
<keyword evidence="5" id="KW-0274">FAD</keyword>
<dbReference type="InterPro" id="IPR016166">
    <property type="entry name" value="FAD-bd_PCMH"/>
</dbReference>
<dbReference type="SUPFAM" id="SSF55103">
    <property type="entry name" value="FAD-linked oxidases, C-terminal domain"/>
    <property type="match status" value="1"/>
</dbReference>
<comment type="subcellular location">
    <subcellularLocation>
        <location evidence="1">Membrane</location>
        <topology evidence="1">Single-pass membrane protein</topology>
    </subcellularLocation>
</comment>
<keyword evidence="4" id="KW-0812">Transmembrane</keyword>
<dbReference type="EC" id="1.3.1.72" evidence="2"/>
<proteinExistence type="predicted"/>
<dbReference type="AlphaFoldDB" id="A0A2W5SYN8"/>
<organism evidence="10 11">
    <name type="scientific">Corynebacterium kroppenstedtii</name>
    <dbReference type="NCBI Taxonomy" id="161879"/>
    <lineage>
        <taxon>Bacteria</taxon>
        <taxon>Bacillati</taxon>
        <taxon>Actinomycetota</taxon>
        <taxon>Actinomycetes</taxon>
        <taxon>Mycobacteriales</taxon>
        <taxon>Corynebacteriaceae</taxon>
        <taxon>Corynebacterium</taxon>
    </lineage>
</organism>
<sequence length="559" mass="62078">MTLRDHLRPSALFGASTLGTTARSAAEGLSSAAVSGVSRVGSHIGVDPDVVQGPRGGLPPEELTAAHWGNGSRRVIDPIGWFEHQKSIDELQKSFDAIPSEAQVRLAKKKSNLFRSRTATKTPGLNVEGLGRVIAVDTKAQTADVQGMCTYENLVDTLLPFGFAPYVVPELKTITLGGAITGMGVESSCFRNGLPHESVIEMDILTGTGDIVTCSPVENVDLFRAYPNSYGSLGYAVRIKIKIEKIKPFVELRHVRFHDLTSIAAAIDSIVSSHEYDGEHVDYLDGVVFSPTEGYLVLGRQSSDVPPRVSDYTREHIYYRSLQHPEGTTRDTLTMHDYLWRWDTDWFWCSRAFGAQNPTIRRMWPDGLLRSSFYWKIVGADKRWDLADRIEAYHGRPARERVVQDVEVTTDKVPEFLEWFFQASEIQPVWLCPIKLAEESSSLTTRGNVLSSDVTLADGAGSHPWPLYPLSVGDVWVNIGFWSSVPVDLTDDPQPGAFNRVIERKIRDLGGHKSLYSEAFYSKEEFSALYGGSIPKLVKNIYDPNHRFPGLFDKAVGGK</sequence>
<evidence type="ECO:0000259" key="9">
    <source>
        <dbReference type="PROSITE" id="PS51387"/>
    </source>
</evidence>
<dbReference type="InterPro" id="IPR006094">
    <property type="entry name" value="Oxid_FAD_bind_N"/>
</dbReference>
<accession>A0A2W5SYN8</accession>
<keyword evidence="3" id="KW-0285">Flavoprotein</keyword>
<evidence type="ECO:0000256" key="7">
    <source>
        <dbReference type="ARBA" id="ARBA00023002"/>
    </source>
</evidence>
<dbReference type="Proteomes" id="UP000249432">
    <property type="component" value="Unassembled WGS sequence"/>
</dbReference>
<dbReference type="Gene3D" id="3.30.465.10">
    <property type="match status" value="1"/>
</dbReference>
<keyword evidence="6" id="KW-1133">Transmembrane helix</keyword>
<evidence type="ECO:0000256" key="3">
    <source>
        <dbReference type="ARBA" id="ARBA00022630"/>
    </source>
</evidence>
<dbReference type="GO" id="GO:0071949">
    <property type="term" value="F:FAD binding"/>
    <property type="evidence" value="ECO:0007669"/>
    <property type="project" value="InterPro"/>
</dbReference>
<evidence type="ECO:0000256" key="2">
    <source>
        <dbReference type="ARBA" id="ARBA00012405"/>
    </source>
</evidence>
<dbReference type="PANTHER" id="PTHR10801">
    <property type="entry name" value="24-DEHYDROCHOLESTEROL REDUCTASE"/>
    <property type="match status" value="1"/>
</dbReference>
<dbReference type="SUPFAM" id="SSF56176">
    <property type="entry name" value="FAD-binding/transporter-associated domain-like"/>
    <property type="match status" value="1"/>
</dbReference>
<dbReference type="InterPro" id="IPR016164">
    <property type="entry name" value="FAD-linked_Oxase-like_C"/>
</dbReference>
<reference evidence="10 11" key="1">
    <citation type="submission" date="2017-08" db="EMBL/GenBank/DDBJ databases">
        <title>Infants hospitalized years apart are colonized by the same room-sourced microbial strains.</title>
        <authorList>
            <person name="Brooks B."/>
            <person name="Olm M.R."/>
            <person name="Firek B.A."/>
            <person name="Baker R."/>
            <person name="Thomas B.C."/>
            <person name="Morowitz M.J."/>
            <person name="Banfield J.F."/>
        </authorList>
    </citation>
    <scope>NUCLEOTIDE SEQUENCE [LARGE SCALE GENOMIC DNA]</scope>
    <source>
        <strain evidence="10">S2_003_000_R1_3</strain>
    </source>
</reference>
<protein>
    <recommendedName>
        <fullName evidence="2">Delta(24)-sterol reductase</fullName>
        <ecNumber evidence="2">1.3.1.72</ecNumber>
    </recommendedName>
</protein>
<dbReference type="InterPro" id="IPR040165">
    <property type="entry name" value="Diminuto-like"/>
</dbReference>
<comment type="caution">
    <text evidence="10">The sequence shown here is derived from an EMBL/GenBank/DDBJ whole genome shotgun (WGS) entry which is preliminary data.</text>
</comment>
<dbReference type="PROSITE" id="PS51387">
    <property type="entry name" value="FAD_PCMH"/>
    <property type="match status" value="1"/>
</dbReference>
<evidence type="ECO:0000256" key="5">
    <source>
        <dbReference type="ARBA" id="ARBA00022827"/>
    </source>
</evidence>
<dbReference type="EMBL" id="QFRA01000001">
    <property type="protein sequence ID" value="PZR06877.1"/>
    <property type="molecule type" value="Genomic_DNA"/>
</dbReference>
<dbReference type="RefSeq" id="WP_303733943.1">
    <property type="nucleotide sequence ID" value="NZ_QFRA01000001.1"/>
</dbReference>